<gene>
    <name evidence="1" type="ORF">E5358_00465</name>
</gene>
<protein>
    <submittedName>
        <fullName evidence="1">Uncharacterized protein</fullName>
    </submittedName>
</protein>
<accession>A0AC61QUD0</accession>
<evidence type="ECO:0000313" key="2">
    <source>
        <dbReference type="Proteomes" id="UP000308886"/>
    </source>
</evidence>
<dbReference type="EMBL" id="SRZC01000001">
    <property type="protein sequence ID" value="TGX84146.1"/>
    <property type="molecule type" value="Genomic_DNA"/>
</dbReference>
<sequence>MEKEGGFFFLSIHAILENYEYKLLTKIYMIMKKILFLCASLFLVQSINAQISEKPSVSLGEKSYLYLTSPSLAANDNPIIYTFVTNEKESQTEITIFDNNLSVIKEFVAPYGRFERTITLYFLEDDGSWRSSDLGVSDITSYPAEPYYDNPSAAIDDHPALLTQTFFNDDDNYEYIVPIVEKGNWEYIEPTGDEKYAIDGYAVVGIKVVNDKGTEVCSLRTGARVSEYDWEVDFYTIGDNNYLTVGNEFYKVDKLRSSLTKVAMPERFSVSPKVARRNTLVNVSFDASDSPRAIKVIGGNGMECQKINVVPGTESVGVDTSRLSPGVYVVMMSEGGKNVEKCKIVVR</sequence>
<keyword evidence="2" id="KW-1185">Reference proteome</keyword>
<dbReference type="Proteomes" id="UP000308886">
    <property type="component" value="Unassembled WGS sequence"/>
</dbReference>
<reference evidence="1" key="1">
    <citation type="submission" date="2019-04" db="EMBL/GenBank/DDBJ databases">
        <title>Microbes associate with the intestines of laboratory mice.</title>
        <authorList>
            <person name="Navarre W."/>
            <person name="Wong E."/>
            <person name="Huang K."/>
            <person name="Tropini C."/>
            <person name="Ng K."/>
            <person name="Yu B."/>
        </authorList>
    </citation>
    <scope>NUCLEOTIDE SEQUENCE</scope>
    <source>
        <strain evidence="1">NM73_A23</strain>
    </source>
</reference>
<comment type="caution">
    <text evidence="1">The sequence shown here is derived from an EMBL/GenBank/DDBJ whole genome shotgun (WGS) entry which is preliminary data.</text>
</comment>
<proteinExistence type="predicted"/>
<name>A0AC61QUD0_9BACT</name>
<evidence type="ECO:0000313" key="1">
    <source>
        <dbReference type="EMBL" id="TGX84146.1"/>
    </source>
</evidence>
<organism evidence="1 2">
    <name type="scientific">Palleniella muris</name>
    <dbReference type="NCBI Taxonomy" id="3038145"/>
    <lineage>
        <taxon>Bacteria</taxon>
        <taxon>Pseudomonadati</taxon>
        <taxon>Bacteroidota</taxon>
        <taxon>Bacteroidia</taxon>
        <taxon>Bacteroidales</taxon>
        <taxon>Prevotellaceae</taxon>
        <taxon>Palleniella</taxon>
    </lineage>
</organism>